<protein>
    <submittedName>
        <fullName evidence="1">Uncharacterized protein</fullName>
    </submittedName>
</protein>
<name>A0A8S5R136_9CAUD</name>
<accession>A0A8S5R136</accession>
<reference evidence="1" key="1">
    <citation type="journal article" date="2021" name="Proc. Natl. Acad. Sci. U.S.A.">
        <title>A Catalog of Tens of Thousands of Viruses from Human Metagenomes Reveals Hidden Associations with Chronic Diseases.</title>
        <authorList>
            <person name="Tisza M.J."/>
            <person name="Buck C.B."/>
        </authorList>
    </citation>
    <scope>NUCLEOTIDE SEQUENCE</scope>
    <source>
        <strain evidence="1">CtPVE25</strain>
    </source>
</reference>
<proteinExistence type="predicted"/>
<dbReference type="EMBL" id="BK015779">
    <property type="protein sequence ID" value="DAE24636.1"/>
    <property type="molecule type" value="Genomic_DNA"/>
</dbReference>
<sequence length="83" mass="9443">MAETSHPLSVRDRSSIAEQIRDKVSRFTLTYTWLIHRLSDEGLLTNKFEMSATLSGTRIGPKADEILCRSLDILNEYEEKIGS</sequence>
<organism evidence="1">
    <name type="scientific">Myoviridae sp. ctPVE25</name>
    <dbReference type="NCBI Taxonomy" id="2826649"/>
    <lineage>
        <taxon>Viruses</taxon>
        <taxon>Duplodnaviria</taxon>
        <taxon>Heunggongvirae</taxon>
        <taxon>Uroviricota</taxon>
        <taxon>Caudoviricetes</taxon>
    </lineage>
</organism>
<evidence type="ECO:0000313" key="1">
    <source>
        <dbReference type="EMBL" id="DAE24636.1"/>
    </source>
</evidence>